<dbReference type="SMART" id="SM00131">
    <property type="entry name" value="KU"/>
    <property type="match status" value="1"/>
</dbReference>
<keyword evidence="3" id="KW-1015">Disulfide bond</keyword>
<keyword evidence="2" id="KW-0722">Serine protease inhibitor</keyword>
<dbReference type="Gene3D" id="4.10.410.10">
    <property type="entry name" value="Pancreatic trypsin inhibitor Kunitz domain"/>
    <property type="match status" value="1"/>
</dbReference>
<evidence type="ECO:0000313" key="6">
    <source>
        <dbReference type="Proteomes" id="UP000694552"/>
    </source>
</evidence>
<dbReference type="PANTHER" id="PTHR47247:SF1">
    <property type="entry name" value="KUNITZ-TYPE PROTEASE INHIBITOR 2"/>
    <property type="match status" value="1"/>
</dbReference>
<proteinExistence type="predicted"/>
<dbReference type="GO" id="GO:0004867">
    <property type="term" value="F:serine-type endopeptidase inhibitor activity"/>
    <property type="evidence" value="ECO:0007669"/>
    <property type="project" value="UniProtKB-KW"/>
</dbReference>
<evidence type="ECO:0000259" key="4">
    <source>
        <dbReference type="PROSITE" id="PS50279"/>
    </source>
</evidence>
<dbReference type="InterPro" id="IPR002223">
    <property type="entry name" value="Kunitz_BPTI"/>
</dbReference>
<name>A0A8C8B9K6_9STRI</name>
<reference evidence="5" key="1">
    <citation type="submission" date="2025-08" db="UniProtKB">
        <authorList>
            <consortium name="Ensembl"/>
        </authorList>
    </citation>
    <scope>IDENTIFICATION</scope>
</reference>
<evidence type="ECO:0000256" key="2">
    <source>
        <dbReference type="ARBA" id="ARBA00022900"/>
    </source>
</evidence>
<accession>A0A8C8B9K6</accession>
<sequence>WRCPAELCSLPRAVGRCRAAVPRWWFNLTAGACQSFAFGGCDGNGNNFPTERECRESC</sequence>
<evidence type="ECO:0000256" key="1">
    <source>
        <dbReference type="ARBA" id="ARBA00022690"/>
    </source>
</evidence>
<evidence type="ECO:0000256" key="3">
    <source>
        <dbReference type="ARBA" id="ARBA00023157"/>
    </source>
</evidence>
<dbReference type="PROSITE" id="PS50279">
    <property type="entry name" value="BPTI_KUNITZ_2"/>
    <property type="match status" value="1"/>
</dbReference>
<organism evidence="5 6">
    <name type="scientific">Otus sunia</name>
    <name type="common">Oriental scops-owl</name>
    <dbReference type="NCBI Taxonomy" id="257818"/>
    <lineage>
        <taxon>Eukaryota</taxon>
        <taxon>Metazoa</taxon>
        <taxon>Chordata</taxon>
        <taxon>Craniata</taxon>
        <taxon>Vertebrata</taxon>
        <taxon>Euteleostomi</taxon>
        <taxon>Archelosauria</taxon>
        <taxon>Archosauria</taxon>
        <taxon>Dinosauria</taxon>
        <taxon>Saurischia</taxon>
        <taxon>Theropoda</taxon>
        <taxon>Coelurosauria</taxon>
        <taxon>Aves</taxon>
        <taxon>Neognathae</taxon>
        <taxon>Neoaves</taxon>
        <taxon>Telluraves</taxon>
        <taxon>Strigiformes</taxon>
        <taxon>Strigidae</taxon>
        <taxon>Otus</taxon>
    </lineage>
</organism>
<dbReference type="FunFam" id="4.10.410.10:FF:000021">
    <property type="entry name" value="Serine protease inhibitor, putative"/>
    <property type="match status" value="1"/>
</dbReference>
<keyword evidence="1" id="KW-0646">Protease inhibitor</keyword>
<dbReference type="PANTHER" id="PTHR47247">
    <property type="entry name" value="KUNITZ-TYPE PROTEASE INHIBITOR 2"/>
    <property type="match status" value="1"/>
</dbReference>
<dbReference type="PRINTS" id="PR00759">
    <property type="entry name" value="BASICPTASE"/>
</dbReference>
<protein>
    <recommendedName>
        <fullName evidence="4">BPTI/Kunitz inhibitor domain-containing protein</fullName>
    </recommendedName>
</protein>
<dbReference type="Proteomes" id="UP000694552">
    <property type="component" value="Unplaced"/>
</dbReference>
<dbReference type="AlphaFoldDB" id="A0A8C8B9K6"/>
<feature type="domain" description="BPTI/Kunitz inhibitor" evidence="4">
    <location>
        <begin position="8"/>
        <end position="58"/>
    </location>
</feature>
<dbReference type="Pfam" id="PF00014">
    <property type="entry name" value="Kunitz_BPTI"/>
    <property type="match status" value="1"/>
</dbReference>
<reference evidence="5" key="2">
    <citation type="submission" date="2025-09" db="UniProtKB">
        <authorList>
            <consortium name="Ensembl"/>
        </authorList>
    </citation>
    <scope>IDENTIFICATION</scope>
</reference>
<dbReference type="SUPFAM" id="SSF57362">
    <property type="entry name" value="BPTI-like"/>
    <property type="match status" value="1"/>
</dbReference>
<dbReference type="GO" id="GO:0044483">
    <property type="term" value="P:venom-mediated perturbation of hemostasis"/>
    <property type="evidence" value="ECO:0007669"/>
    <property type="project" value="UniProtKB-ARBA"/>
</dbReference>
<evidence type="ECO:0000313" key="5">
    <source>
        <dbReference type="Ensembl" id="ENSOSUP00000015279.1"/>
    </source>
</evidence>
<keyword evidence="6" id="KW-1185">Reference proteome</keyword>
<dbReference type="InterPro" id="IPR020901">
    <property type="entry name" value="Prtase_inh_Kunz-CS"/>
</dbReference>
<dbReference type="PROSITE" id="PS00280">
    <property type="entry name" value="BPTI_KUNITZ_1"/>
    <property type="match status" value="1"/>
</dbReference>
<dbReference type="Ensembl" id="ENSOSUT00000015795.1">
    <property type="protein sequence ID" value="ENSOSUP00000015279.1"/>
    <property type="gene ID" value="ENSOSUG00000010902.1"/>
</dbReference>
<dbReference type="InterPro" id="IPR036880">
    <property type="entry name" value="Kunitz_BPTI_sf"/>
</dbReference>